<dbReference type="Gene3D" id="3.30.420.10">
    <property type="entry name" value="Ribonuclease H-like superfamily/Ribonuclease H"/>
    <property type="match status" value="1"/>
</dbReference>
<dbReference type="EMBL" id="JACCGK010000029">
    <property type="protein sequence ID" value="NYT75129.1"/>
    <property type="molecule type" value="Genomic_DNA"/>
</dbReference>
<proteinExistence type="predicted"/>
<organism evidence="2 3">
    <name type="scientific">Vreelandella sedimenti</name>
    <dbReference type="NCBI Taxonomy" id="2729618"/>
    <lineage>
        <taxon>Bacteria</taxon>
        <taxon>Pseudomonadati</taxon>
        <taxon>Pseudomonadota</taxon>
        <taxon>Gammaproteobacteria</taxon>
        <taxon>Oceanospirillales</taxon>
        <taxon>Halomonadaceae</taxon>
        <taxon>Vreelandella</taxon>
    </lineage>
</organism>
<evidence type="ECO:0000313" key="3">
    <source>
        <dbReference type="Proteomes" id="UP000520876"/>
    </source>
</evidence>
<dbReference type="SUPFAM" id="SSF53098">
    <property type="entry name" value="Ribonuclease H-like"/>
    <property type="match status" value="1"/>
</dbReference>
<dbReference type="InterPro" id="IPR015378">
    <property type="entry name" value="Transposase-like_Mu_C"/>
</dbReference>
<reference evidence="2 3" key="1">
    <citation type="submission" date="2020-07" db="EMBL/GenBank/DDBJ databases">
        <title>Halomonas sp. QX-2 draft genome sequence.</title>
        <authorList>
            <person name="Qiu X."/>
        </authorList>
    </citation>
    <scope>NUCLEOTIDE SEQUENCE [LARGE SCALE GENOMIC DNA]</scope>
    <source>
        <strain evidence="2 3">QX-2</strain>
    </source>
</reference>
<sequence>MTLNGSNFSDEFDGIESAVLNDGDFKAGMLNDDKFSDEHPDAYSNLGSFDELDITALKEASAKLKVINMVDNRLIGGWTERNIDPILDDLMVNGLLQIRPSWRSVARWKSQYDSNKGLVSLVSRNKFKKGQRKRNKYDKTDSRILQAIDEKFLTKERPSISSAYQYYLDLVEVNNKDVVQGKIQPVCYNTFRRLINEISPYKVAERRFGKRYADITFRKIGKFKKARYLMQRVEIDHTPLDLILLDDNLEIPLGRPYLTVLLDCYSRCIVGFHLGYREPSYDAVRKAILNTCLSKENVKNKFPSIKKDWPCEGKIETLVVDNGAEFWSSSLEVFCQAMGTNIEFNPVAKPWKKPLVERIFKTYKSKLIDQIPGKTFSNVQQLKDYNPQKDAVLPFSEFVHFLYKWVVDIYNYDSYGWESRIPMLAWESGWKNFPPIRYIGLEKEQFILESLPHVKRSLTREGVKLNHIVYVSDELVEYRKNTPPLCGESSVELMVKRDPADVSQVYVFLPNLKKYICVPAVDPDGEYKDVSLFEHQTHIKFNRLYNRSKIDRLALAEARQYIEKRTQNFINGVANSKSKNATKKFGGLNKLAKVKDISSSGASSIVTAASGDNVSTSESPHQKYSTDKNNVLDDNILDSWDDWINELEPY</sequence>
<dbReference type="PROSITE" id="PS50994">
    <property type="entry name" value="INTEGRASE"/>
    <property type="match status" value="1"/>
</dbReference>
<dbReference type="InterPro" id="IPR012337">
    <property type="entry name" value="RNaseH-like_sf"/>
</dbReference>
<dbReference type="GO" id="GO:0003676">
    <property type="term" value="F:nucleic acid binding"/>
    <property type="evidence" value="ECO:0007669"/>
    <property type="project" value="InterPro"/>
</dbReference>
<gene>
    <name evidence="2" type="ORF">HZU72_22340</name>
</gene>
<dbReference type="Pfam" id="PF09299">
    <property type="entry name" value="Mu-transpos_C"/>
    <property type="match status" value="1"/>
</dbReference>
<dbReference type="Proteomes" id="UP000520876">
    <property type="component" value="Unassembled WGS sequence"/>
</dbReference>
<dbReference type="InterPro" id="IPR036397">
    <property type="entry name" value="RNaseH_sf"/>
</dbReference>
<dbReference type="InterPro" id="IPR001584">
    <property type="entry name" value="Integrase_cat-core"/>
</dbReference>
<comment type="caution">
    <text evidence="2">The sequence shown here is derived from an EMBL/GenBank/DDBJ whole genome shotgun (WGS) entry which is preliminary data.</text>
</comment>
<evidence type="ECO:0000259" key="1">
    <source>
        <dbReference type="PROSITE" id="PS50994"/>
    </source>
</evidence>
<accession>A0A7Z0SS16</accession>
<dbReference type="AlphaFoldDB" id="A0A7Z0SS16"/>
<name>A0A7Z0SS16_9GAMM</name>
<dbReference type="GO" id="GO:0015074">
    <property type="term" value="P:DNA integration"/>
    <property type="evidence" value="ECO:0007669"/>
    <property type="project" value="InterPro"/>
</dbReference>
<protein>
    <submittedName>
        <fullName evidence="2">Transposase</fullName>
    </submittedName>
</protein>
<keyword evidence="3" id="KW-1185">Reference proteome</keyword>
<dbReference type="RefSeq" id="WP_180096034.1">
    <property type="nucleotide sequence ID" value="NZ_JACCGK010000029.1"/>
</dbReference>
<evidence type="ECO:0000313" key="2">
    <source>
        <dbReference type="EMBL" id="NYT75129.1"/>
    </source>
</evidence>
<feature type="domain" description="Integrase catalytic" evidence="1">
    <location>
        <begin position="235"/>
        <end position="430"/>
    </location>
</feature>